<dbReference type="SUPFAM" id="SSF51735">
    <property type="entry name" value="NAD(P)-binding Rossmann-fold domains"/>
    <property type="match status" value="1"/>
</dbReference>
<proteinExistence type="predicted"/>
<gene>
    <name evidence="2" type="ORF">ACFO0B_25240</name>
</gene>
<dbReference type="Pfam" id="PF07993">
    <property type="entry name" value="NAD_binding_4"/>
    <property type="match status" value="1"/>
</dbReference>
<dbReference type="RefSeq" id="WP_378615054.1">
    <property type="nucleotide sequence ID" value="NZ_JBHSAX010000019.1"/>
</dbReference>
<protein>
    <submittedName>
        <fullName evidence="2">SDR family oxidoreductase</fullName>
    </submittedName>
</protein>
<accession>A0ABV8DYS2</accession>
<dbReference type="InterPro" id="IPR013120">
    <property type="entry name" value="FAR_NAD-bd"/>
</dbReference>
<dbReference type="EMBL" id="JBHSAX010000019">
    <property type="protein sequence ID" value="MFC3965307.1"/>
    <property type="molecule type" value="Genomic_DNA"/>
</dbReference>
<evidence type="ECO:0000313" key="3">
    <source>
        <dbReference type="Proteomes" id="UP001595696"/>
    </source>
</evidence>
<comment type="caution">
    <text evidence="2">The sequence shown here is derived from an EMBL/GenBank/DDBJ whole genome shotgun (WGS) entry which is preliminary data.</text>
</comment>
<dbReference type="Proteomes" id="UP001595696">
    <property type="component" value="Unassembled WGS sequence"/>
</dbReference>
<dbReference type="InterPro" id="IPR036291">
    <property type="entry name" value="NAD(P)-bd_dom_sf"/>
</dbReference>
<sequence>MLTSSDTVLLTGVTGFVGGALAVELLRRSDAELVCLIRPRGAESSAARLRAALRASADMYDIELTGEQLSRCRAVTGDITAPTGGVEPGDLRGVTEIWHAAASLAFEEVRAEEITLHNEQGTANIVDLARKIDCAVFNYVSTAYVAGQRRGRVGETPVPESTTPNNHYERTKIAAERIVTGAGFDTARIFRPSIVIGHSRTRVATTFSGLYGFIHGLQRTRATVRRSLGDLLNFRPLRLLAAGETPVNFIPIDLVASAAVRIANHGAGSGIYHLANTTPPRLADCWDSATTTLGMVRPVFVDDTGDFTLVDQKLDEQLGFYRPYLNDEKHFDVSNSEAVLGVGALSCPLSADEMSRYVEWFVDHQESAMETPT</sequence>
<dbReference type="Gene3D" id="3.40.50.720">
    <property type="entry name" value="NAD(P)-binding Rossmann-like Domain"/>
    <property type="match status" value="1"/>
</dbReference>
<reference evidence="3" key="1">
    <citation type="journal article" date="2019" name="Int. J. Syst. Evol. Microbiol.">
        <title>The Global Catalogue of Microorganisms (GCM) 10K type strain sequencing project: providing services to taxonomists for standard genome sequencing and annotation.</title>
        <authorList>
            <consortium name="The Broad Institute Genomics Platform"/>
            <consortium name="The Broad Institute Genome Sequencing Center for Infectious Disease"/>
            <person name="Wu L."/>
            <person name="Ma J."/>
        </authorList>
    </citation>
    <scope>NUCLEOTIDE SEQUENCE [LARGE SCALE GENOMIC DNA]</scope>
    <source>
        <strain evidence="3">CGMCC 4.7330</strain>
    </source>
</reference>
<evidence type="ECO:0000259" key="1">
    <source>
        <dbReference type="Pfam" id="PF07993"/>
    </source>
</evidence>
<organism evidence="2 3">
    <name type="scientific">Nocardia jiangsuensis</name>
    <dbReference type="NCBI Taxonomy" id="1691563"/>
    <lineage>
        <taxon>Bacteria</taxon>
        <taxon>Bacillati</taxon>
        <taxon>Actinomycetota</taxon>
        <taxon>Actinomycetes</taxon>
        <taxon>Mycobacteriales</taxon>
        <taxon>Nocardiaceae</taxon>
        <taxon>Nocardia</taxon>
    </lineage>
</organism>
<dbReference type="PANTHER" id="PTHR11011:SF45">
    <property type="entry name" value="FATTY ACYL-COA REDUCTASE CG8306-RELATED"/>
    <property type="match status" value="1"/>
</dbReference>
<dbReference type="InterPro" id="IPR026055">
    <property type="entry name" value="FAR"/>
</dbReference>
<dbReference type="PANTHER" id="PTHR11011">
    <property type="entry name" value="MALE STERILITY PROTEIN 2-RELATED"/>
    <property type="match status" value="1"/>
</dbReference>
<feature type="domain" description="Thioester reductase (TE)" evidence="1">
    <location>
        <begin position="10"/>
        <end position="258"/>
    </location>
</feature>
<name>A0ABV8DYS2_9NOCA</name>
<keyword evidence="3" id="KW-1185">Reference proteome</keyword>
<evidence type="ECO:0000313" key="2">
    <source>
        <dbReference type="EMBL" id="MFC3965307.1"/>
    </source>
</evidence>